<dbReference type="InParanoid" id="A0A5C3P8B1"/>
<dbReference type="AlphaFoldDB" id="A0A5C3P8B1"/>
<keyword evidence="2" id="KW-0472">Membrane</keyword>
<organism evidence="4 5">
    <name type="scientific">Polyporus arcularius HHB13444</name>
    <dbReference type="NCBI Taxonomy" id="1314778"/>
    <lineage>
        <taxon>Eukaryota</taxon>
        <taxon>Fungi</taxon>
        <taxon>Dikarya</taxon>
        <taxon>Basidiomycota</taxon>
        <taxon>Agaricomycotina</taxon>
        <taxon>Agaricomycetes</taxon>
        <taxon>Polyporales</taxon>
        <taxon>Polyporaceae</taxon>
        <taxon>Polyporus</taxon>
    </lineage>
</organism>
<feature type="region of interest" description="Disordered" evidence="1">
    <location>
        <begin position="290"/>
        <end position="311"/>
    </location>
</feature>
<name>A0A5C3P8B1_9APHY</name>
<dbReference type="EMBL" id="ML211225">
    <property type="protein sequence ID" value="TFK85925.1"/>
    <property type="molecule type" value="Genomic_DNA"/>
</dbReference>
<evidence type="ECO:0000313" key="5">
    <source>
        <dbReference type="Proteomes" id="UP000308197"/>
    </source>
</evidence>
<accession>A0A5C3P8B1</accession>
<evidence type="ECO:0000256" key="2">
    <source>
        <dbReference type="SAM" id="Phobius"/>
    </source>
</evidence>
<proteinExistence type="predicted"/>
<gene>
    <name evidence="4" type="ORF">K466DRAFT_171744</name>
</gene>
<evidence type="ECO:0000313" key="4">
    <source>
        <dbReference type="EMBL" id="TFK85925.1"/>
    </source>
</evidence>
<keyword evidence="5" id="KW-1185">Reference proteome</keyword>
<feature type="transmembrane region" description="Helical" evidence="2">
    <location>
        <begin position="260"/>
        <end position="281"/>
    </location>
</feature>
<protein>
    <recommendedName>
        <fullName evidence="3">DUF6533 domain-containing protein</fullName>
    </recommendedName>
</protein>
<dbReference type="Pfam" id="PF20151">
    <property type="entry name" value="DUF6533"/>
    <property type="match status" value="1"/>
</dbReference>
<dbReference type="InterPro" id="IPR045340">
    <property type="entry name" value="DUF6533"/>
</dbReference>
<sequence>MSYSYGHSALIQNPSRVITQNYCIMASSALLWYDFGLTLIPEIQRIWHREFSCVSLAYLCMRYSILLGRATLTMQVLLWNIDDVACSVLTHINDVLYILNLLATAVIVIIRVYGISTKNWRWIPFVLPLNLVRPILYTIESAGYFPVQGGFPYGCTYDYTLSATSLARHYYSVCNDGRISRRPRLRYDGQDVLDQEACVEEPHAHAAGDAAAQRRNPVLGVRIMGPIGPCHAQAVSNLPVHRLFNAFANFYANPKNSTTLFLVWPYFYEIIYVIILSHFILDVRGLSPAPTECSESNPTPNMPTLETPRAKDDVHSGITADRLMDEVQHGEPLHTIV</sequence>
<feature type="domain" description="DUF6533" evidence="3">
    <location>
        <begin position="22"/>
        <end position="67"/>
    </location>
</feature>
<feature type="transmembrane region" description="Helical" evidence="2">
    <location>
        <begin position="95"/>
        <end position="114"/>
    </location>
</feature>
<dbReference type="Proteomes" id="UP000308197">
    <property type="component" value="Unassembled WGS sequence"/>
</dbReference>
<evidence type="ECO:0000256" key="1">
    <source>
        <dbReference type="SAM" id="MobiDB-lite"/>
    </source>
</evidence>
<reference evidence="4 5" key="1">
    <citation type="journal article" date="2019" name="Nat. Ecol. Evol.">
        <title>Megaphylogeny resolves global patterns of mushroom evolution.</title>
        <authorList>
            <person name="Varga T."/>
            <person name="Krizsan K."/>
            <person name="Foldi C."/>
            <person name="Dima B."/>
            <person name="Sanchez-Garcia M."/>
            <person name="Sanchez-Ramirez S."/>
            <person name="Szollosi G.J."/>
            <person name="Szarkandi J.G."/>
            <person name="Papp V."/>
            <person name="Albert L."/>
            <person name="Andreopoulos W."/>
            <person name="Angelini C."/>
            <person name="Antonin V."/>
            <person name="Barry K.W."/>
            <person name="Bougher N.L."/>
            <person name="Buchanan P."/>
            <person name="Buyck B."/>
            <person name="Bense V."/>
            <person name="Catcheside P."/>
            <person name="Chovatia M."/>
            <person name="Cooper J."/>
            <person name="Damon W."/>
            <person name="Desjardin D."/>
            <person name="Finy P."/>
            <person name="Geml J."/>
            <person name="Haridas S."/>
            <person name="Hughes K."/>
            <person name="Justo A."/>
            <person name="Karasinski D."/>
            <person name="Kautmanova I."/>
            <person name="Kiss B."/>
            <person name="Kocsube S."/>
            <person name="Kotiranta H."/>
            <person name="LaButti K.M."/>
            <person name="Lechner B.E."/>
            <person name="Liimatainen K."/>
            <person name="Lipzen A."/>
            <person name="Lukacs Z."/>
            <person name="Mihaltcheva S."/>
            <person name="Morgado L.N."/>
            <person name="Niskanen T."/>
            <person name="Noordeloos M.E."/>
            <person name="Ohm R.A."/>
            <person name="Ortiz-Santana B."/>
            <person name="Ovrebo C."/>
            <person name="Racz N."/>
            <person name="Riley R."/>
            <person name="Savchenko A."/>
            <person name="Shiryaev A."/>
            <person name="Soop K."/>
            <person name="Spirin V."/>
            <person name="Szebenyi C."/>
            <person name="Tomsovsky M."/>
            <person name="Tulloss R.E."/>
            <person name="Uehling J."/>
            <person name="Grigoriev I.V."/>
            <person name="Vagvolgyi C."/>
            <person name="Papp T."/>
            <person name="Martin F.M."/>
            <person name="Miettinen O."/>
            <person name="Hibbett D.S."/>
            <person name="Nagy L.G."/>
        </authorList>
    </citation>
    <scope>NUCLEOTIDE SEQUENCE [LARGE SCALE GENOMIC DNA]</scope>
    <source>
        <strain evidence="4 5">HHB13444</strain>
    </source>
</reference>
<evidence type="ECO:0000259" key="3">
    <source>
        <dbReference type="Pfam" id="PF20151"/>
    </source>
</evidence>
<keyword evidence="2" id="KW-0812">Transmembrane</keyword>
<keyword evidence="2" id="KW-1133">Transmembrane helix</keyword>
<feature type="compositionally biased region" description="Polar residues" evidence="1">
    <location>
        <begin position="293"/>
        <end position="304"/>
    </location>
</feature>